<dbReference type="Gene3D" id="1.10.287.130">
    <property type="match status" value="1"/>
</dbReference>
<organism evidence="13 14">
    <name type="scientific">Achromobacter mucicolens</name>
    <dbReference type="NCBI Taxonomy" id="1389922"/>
    <lineage>
        <taxon>Bacteria</taxon>
        <taxon>Pseudomonadati</taxon>
        <taxon>Pseudomonadota</taxon>
        <taxon>Betaproteobacteria</taxon>
        <taxon>Burkholderiales</taxon>
        <taxon>Alcaligenaceae</taxon>
        <taxon>Achromobacter</taxon>
    </lineage>
</organism>
<evidence type="ECO:0000256" key="2">
    <source>
        <dbReference type="ARBA" id="ARBA00012438"/>
    </source>
</evidence>
<evidence type="ECO:0000259" key="12">
    <source>
        <dbReference type="PROSITE" id="PS50110"/>
    </source>
</evidence>
<dbReference type="GO" id="GO:0000160">
    <property type="term" value="P:phosphorelay signal transduction system"/>
    <property type="evidence" value="ECO:0007669"/>
    <property type="project" value="UniProtKB-KW"/>
</dbReference>
<dbReference type="GO" id="GO:0005524">
    <property type="term" value="F:ATP binding"/>
    <property type="evidence" value="ECO:0007669"/>
    <property type="project" value="UniProtKB-KW"/>
</dbReference>
<evidence type="ECO:0000256" key="9">
    <source>
        <dbReference type="PROSITE-ProRule" id="PRU00169"/>
    </source>
</evidence>
<keyword evidence="6" id="KW-0843">Virulence</keyword>
<dbReference type="SMART" id="SM00448">
    <property type="entry name" value="REC"/>
    <property type="match status" value="1"/>
</dbReference>
<protein>
    <recommendedName>
        <fullName evidence="8">Virulence sensor protein BvgS</fullName>
        <ecNumber evidence="2">2.7.13.3</ecNumber>
    </recommendedName>
</protein>
<evidence type="ECO:0000313" key="14">
    <source>
        <dbReference type="Proteomes" id="UP001158644"/>
    </source>
</evidence>
<dbReference type="CDD" id="cd00082">
    <property type="entry name" value="HisKA"/>
    <property type="match status" value="1"/>
</dbReference>
<dbReference type="PRINTS" id="PR00344">
    <property type="entry name" value="BCTRLSENSOR"/>
</dbReference>
<keyword evidence="10" id="KW-1133">Transmembrane helix</keyword>
<dbReference type="Gene3D" id="3.40.50.2300">
    <property type="match status" value="1"/>
</dbReference>
<dbReference type="CDD" id="cd16922">
    <property type="entry name" value="HATPase_EvgS-ArcB-TorS-like"/>
    <property type="match status" value="1"/>
</dbReference>
<accession>A0ABD4YR56</accession>
<dbReference type="InterPro" id="IPR004358">
    <property type="entry name" value="Sig_transdc_His_kin-like_C"/>
</dbReference>
<evidence type="ECO:0000256" key="10">
    <source>
        <dbReference type="SAM" id="Phobius"/>
    </source>
</evidence>
<feature type="modified residue" description="4-aspartylphosphate" evidence="9">
    <location>
        <position position="878"/>
    </location>
</feature>
<dbReference type="SUPFAM" id="SSF52172">
    <property type="entry name" value="CheY-like"/>
    <property type="match status" value="1"/>
</dbReference>
<dbReference type="SUPFAM" id="SSF55874">
    <property type="entry name" value="ATPase domain of HSP90 chaperone/DNA topoisomerase II/histidine kinase"/>
    <property type="match status" value="1"/>
</dbReference>
<dbReference type="Pfam" id="PF00072">
    <property type="entry name" value="Response_reg"/>
    <property type="match status" value="1"/>
</dbReference>
<evidence type="ECO:0000256" key="5">
    <source>
        <dbReference type="ARBA" id="ARBA00023012"/>
    </source>
</evidence>
<dbReference type="PANTHER" id="PTHR45339:SF6">
    <property type="entry name" value="SENSORY HISTIDINE PROTEIN KINASE"/>
    <property type="match status" value="1"/>
</dbReference>
<dbReference type="InterPro" id="IPR011006">
    <property type="entry name" value="CheY-like_superfamily"/>
</dbReference>
<dbReference type="SMART" id="SM00387">
    <property type="entry name" value="HATPase_c"/>
    <property type="match status" value="1"/>
</dbReference>
<keyword evidence="10" id="KW-0472">Membrane</keyword>
<keyword evidence="3 9" id="KW-0597">Phosphoprotein</keyword>
<dbReference type="InterPro" id="IPR003661">
    <property type="entry name" value="HisK_dim/P_dom"/>
</dbReference>
<evidence type="ECO:0000313" key="13">
    <source>
        <dbReference type="EMBL" id="MDH1177698.1"/>
    </source>
</evidence>
<feature type="domain" description="Histidine kinase" evidence="11">
    <location>
        <begin position="478"/>
        <end position="699"/>
    </location>
</feature>
<dbReference type="RefSeq" id="WP_279990010.1">
    <property type="nucleotide sequence ID" value="NZ_DAMCJV010000127.1"/>
</dbReference>
<dbReference type="GO" id="GO:0004673">
    <property type="term" value="F:protein histidine kinase activity"/>
    <property type="evidence" value="ECO:0007669"/>
    <property type="project" value="UniProtKB-EC"/>
</dbReference>
<dbReference type="Gene3D" id="3.30.565.10">
    <property type="entry name" value="Histidine kinase-like ATPase, C-terminal domain"/>
    <property type="match status" value="1"/>
</dbReference>
<reference evidence="13 14" key="1">
    <citation type="submission" date="2022-09" db="EMBL/GenBank/DDBJ databases">
        <title>Intensive care unit water sources are persistently colonized with multi-drug resistant bacteria and are the site of extensive horizontal gene transfer of antibiotic resistance genes.</title>
        <authorList>
            <person name="Diorio-Toth L."/>
        </authorList>
    </citation>
    <scope>NUCLEOTIDE SEQUENCE [LARGE SCALE GENOMIC DNA]</scope>
    <source>
        <strain evidence="13 14">GD03967</strain>
    </source>
</reference>
<evidence type="ECO:0000256" key="8">
    <source>
        <dbReference type="ARBA" id="ARBA00070152"/>
    </source>
</evidence>
<feature type="transmembrane region" description="Helical" evidence="10">
    <location>
        <begin position="22"/>
        <end position="47"/>
    </location>
</feature>
<keyword evidence="4" id="KW-0732">Signal</keyword>
<evidence type="ECO:0000256" key="6">
    <source>
        <dbReference type="ARBA" id="ARBA00023026"/>
    </source>
</evidence>
<gene>
    <name evidence="13" type="ORF">N5C72_06415</name>
</gene>
<evidence type="ECO:0000259" key="11">
    <source>
        <dbReference type="PROSITE" id="PS50109"/>
    </source>
</evidence>
<dbReference type="PANTHER" id="PTHR45339">
    <property type="entry name" value="HYBRID SIGNAL TRANSDUCTION HISTIDINE KINASE J"/>
    <property type="match status" value="1"/>
</dbReference>
<dbReference type="Proteomes" id="UP001158644">
    <property type="component" value="Unassembled WGS sequence"/>
</dbReference>
<dbReference type="InterPro" id="IPR003594">
    <property type="entry name" value="HATPase_dom"/>
</dbReference>
<evidence type="ECO:0000256" key="3">
    <source>
        <dbReference type="ARBA" id="ARBA00022553"/>
    </source>
</evidence>
<proteinExistence type="predicted"/>
<dbReference type="PROSITE" id="PS50109">
    <property type="entry name" value="HIS_KIN"/>
    <property type="match status" value="1"/>
</dbReference>
<dbReference type="EC" id="2.7.13.3" evidence="2"/>
<comment type="function">
    <text evidence="7">Member of the two-component regulatory system BvgS/BvgA. Phosphorylates BvgA via a four-step phosphorelay in response to environmental signals.</text>
</comment>
<dbReference type="InterPro" id="IPR005467">
    <property type="entry name" value="His_kinase_dom"/>
</dbReference>
<sequence>MPIKDPKTPAPDVQPVPRAPTLLLHLFAAALLACIAAAAVFLLYWSFTSTASTYRRQMNAAAYNAQIFFDQREALLRSLASSLVRNTDAAPASDTPAHFGNTGQIKVFPLHEAPNVYDWALILTPRVLDDIAFAHTRLLFTSGRNGQTTYVAPRPARPPAHGPARIPQLGADEQTWIARALAAADPGAAHDRRTAITWLKPSTHNANPLYLYTPIDPNTPRAGWIGLELGDLDEAIDLSSLRGGNYILHDQHDAPVLHSPADPQVLAGLSRYGGREDAFGWWGPGLLPRFVVLSKSVGEAGWRLVYYTPISRILGDMAFAIQAILGGACLLFAAVILGIRHIRKKLVAPALRQYEALADSVSLNRKLVEVAPVGLCLLRRADGRPLLANELAKDWLLGDAGLLSRLLSENDFSADREYVLNDGRCLYLTFAPITYHAEDVILCGINDVTAFKRVEQSITQAKLHADAANHAKTVFLTTMSHEIRTPLFGILGTLELLGLTTMDRQQQQYLETMQQSSASLLSSINDTLDLSRIEAGYLTLETAEFSPVQMLDSVIGTYGARAEAKGLHLYALADVTSPPLVLGDAMRVRQILNNLVNNAIKYTSSGQVVLRLQTLSQDAQCATLKFQVADTGMGISAKHHARLFEPYFRAEGEPNQNVPGTGLGLAICRRLSEMMNGTLSAVSEPGLGTSMSLVLTLPRVSGAQPEMGVRLDPRPVFVRGANNEVVTNLCQWLRHCGALAMPFKDALHGRREGSVLVETWSRDFIPAAWRGARVIAHPPGIKPQPAINSWTADSHSLASIVGAVRLAQDSAVTKAPPAPPASCDSLDMLLLVVEDNPVSRQILREQLEHLGCTVVLAADGNDALALPELPDFDAILTDLQMPELDGYALTRTLRSQGYTRPIVGITASAFTEDLRRSAEAGMTTVLLKPLPISALCKALMTLKEAA</sequence>
<comment type="caution">
    <text evidence="13">The sequence shown here is derived from an EMBL/GenBank/DDBJ whole genome shotgun (WGS) entry which is preliminary data.</text>
</comment>
<name>A0ABD4YR56_9BURK</name>
<dbReference type="AlphaFoldDB" id="A0ABD4YR56"/>
<keyword evidence="10" id="KW-0812">Transmembrane</keyword>
<keyword evidence="13" id="KW-0067">ATP-binding</keyword>
<keyword evidence="13" id="KW-0547">Nucleotide-binding</keyword>
<dbReference type="SMART" id="SM00388">
    <property type="entry name" value="HisKA"/>
    <property type="match status" value="1"/>
</dbReference>
<dbReference type="SUPFAM" id="SSF47384">
    <property type="entry name" value="Homodimeric domain of signal transducing histidine kinase"/>
    <property type="match status" value="1"/>
</dbReference>
<keyword evidence="5" id="KW-0902">Two-component regulatory system</keyword>
<dbReference type="CDD" id="cd17546">
    <property type="entry name" value="REC_hyHK_CKI1_RcsC-like"/>
    <property type="match status" value="1"/>
</dbReference>
<dbReference type="InterPro" id="IPR036097">
    <property type="entry name" value="HisK_dim/P_sf"/>
</dbReference>
<dbReference type="PROSITE" id="PS50110">
    <property type="entry name" value="RESPONSE_REGULATORY"/>
    <property type="match status" value="1"/>
</dbReference>
<evidence type="ECO:0000256" key="4">
    <source>
        <dbReference type="ARBA" id="ARBA00022729"/>
    </source>
</evidence>
<dbReference type="InterPro" id="IPR036890">
    <property type="entry name" value="HATPase_C_sf"/>
</dbReference>
<dbReference type="PROSITE" id="PS51257">
    <property type="entry name" value="PROKAR_LIPOPROTEIN"/>
    <property type="match status" value="1"/>
</dbReference>
<dbReference type="InterPro" id="IPR001789">
    <property type="entry name" value="Sig_transdc_resp-reg_receiver"/>
</dbReference>
<dbReference type="FunFam" id="3.30.565.10:FF:000010">
    <property type="entry name" value="Sensor histidine kinase RcsC"/>
    <property type="match status" value="1"/>
</dbReference>
<evidence type="ECO:0000256" key="1">
    <source>
        <dbReference type="ARBA" id="ARBA00000085"/>
    </source>
</evidence>
<comment type="catalytic activity">
    <reaction evidence="1">
        <text>ATP + protein L-histidine = ADP + protein N-phospho-L-histidine.</text>
        <dbReference type="EC" id="2.7.13.3"/>
    </reaction>
</comment>
<dbReference type="EMBL" id="JAOBZK010000006">
    <property type="protein sequence ID" value="MDH1177698.1"/>
    <property type="molecule type" value="Genomic_DNA"/>
</dbReference>
<evidence type="ECO:0000256" key="7">
    <source>
        <dbReference type="ARBA" id="ARBA00058004"/>
    </source>
</evidence>
<dbReference type="Pfam" id="PF00512">
    <property type="entry name" value="HisKA"/>
    <property type="match status" value="1"/>
</dbReference>
<feature type="transmembrane region" description="Helical" evidence="10">
    <location>
        <begin position="319"/>
        <end position="339"/>
    </location>
</feature>
<feature type="domain" description="Response regulatory" evidence="12">
    <location>
        <begin position="829"/>
        <end position="943"/>
    </location>
</feature>
<dbReference type="Pfam" id="PF02518">
    <property type="entry name" value="HATPase_c"/>
    <property type="match status" value="1"/>
</dbReference>